<organism evidence="6 7">
    <name type="scientific">Holtiella tumoricola</name>
    <dbReference type="NCBI Taxonomy" id="3018743"/>
    <lineage>
        <taxon>Bacteria</taxon>
        <taxon>Bacillati</taxon>
        <taxon>Bacillota</taxon>
        <taxon>Clostridia</taxon>
        <taxon>Lachnospirales</taxon>
        <taxon>Cellulosilyticaceae</taxon>
        <taxon>Holtiella</taxon>
    </lineage>
</organism>
<dbReference type="EMBL" id="JAQIFT010000011">
    <property type="protein sequence ID" value="MDA3730335.1"/>
    <property type="molecule type" value="Genomic_DNA"/>
</dbReference>
<name>A0AA42DJW9_9FIRM</name>
<comment type="caution">
    <text evidence="6">The sequence shown here is derived from an EMBL/GenBank/DDBJ whole genome shotgun (WGS) entry which is preliminary data.</text>
</comment>
<feature type="transmembrane region" description="Helical" evidence="5">
    <location>
        <begin position="136"/>
        <end position="156"/>
    </location>
</feature>
<evidence type="ECO:0000256" key="3">
    <source>
        <dbReference type="ARBA" id="ARBA00022989"/>
    </source>
</evidence>
<proteinExistence type="predicted"/>
<evidence type="ECO:0000313" key="7">
    <source>
        <dbReference type="Proteomes" id="UP001169242"/>
    </source>
</evidence>
<keyword evidence="3 5" id="KW-1133">Transmembrane helix</keyword>
<evidence type="ECO:0000313" key="6">
    <source>
        <dbReference type="EMBL" id="MDA3730335.1"/>
    </source>
</evidence>
<feature type="transmembrane region" description="Helical" evidence="5">
    <location>
        <begin position="71"/>
        <end position="91"/>
    </location>
</feature>
<keyword evidence="2 5" id="KW-0812">Transmembrane</keyword>
<evidence type="ECO:0000256" key="1">
    <source>
        <dbReference type="ARBA" id="ARBA00004141"/>
    </source>
</evidence>
<gene>
    <name evidence="6" type="primary">pnuC</name>
    <name evidence="6" type="ORF">PBV87_02300</name>
</gene>
<evidence type="ECO:0000256" key="2">
    <source>
        <dbReference type="ARBA" id="ARBA00022692"/>
    </source>
</evidence>
<feature type="transmembrane region" description="Helical" evidence="5">
    <location>
        <begin position="6"/>
        <end position="23"/>
    </location>
</feature>
<feature type="transmembrane region" description="Helical" evidence="5">
    <location>
        <begin position="163"/>
        <end position="182"/>
    </location>
</feature>
<sequence>MKHKDYKSVLVVQLITILLAGIISQDMGYMIGISIIGVVFNFFVSINKPIGFLFGVIYAIANGIVAYDTQIYATFVFMIFLQAPMALYSFVSWARKKKSTESIMREMSIKQNIALGIAMAILGVMMYFVLGGSKSMSVLLDTIFFVCSVSACLLLAFCYKNAYVITLMSGLGGTFLWSYHMIETGSGCSIAVFYMIVSINSVIAVYEQYIQNRKFKIS</sequence>
<evidence type="ECO:0000256" key="4">
    <source>
        <dbReference type="ARBA" id="ARBA00023136"/>
    </source>
</evidence>
<comment type="subcellular location">
    <subcellularLocation>
        <location evidence="1">Membrane</location>
        <topology evidence="1">Multi-pass membrane protein</topology>
    </subcellularLocation>
</comment>
<feature type="transmembrane region" description="Helical" evidence="5">
    <location>
        <begin position="188"/>
        <end position="206"/>
    </location>
</feature>
<dbReference type="Proteomes" id="UP001169242">
    <property type="component" value="Unassembled WGS sequence"/>
</dbReference>
<feature type="transmembrane region" description="Helical" evidence="5">
    <location>
        <begin position="112"/>
        <end position="130"/>
    </location>
</feature>
<dbReference type="AlphaFoldDB" id="A0AA42DJW9"/>
<dbReference type="Pfam" id="PF04973">
    <property type="entry name" value="NMN_transporter"/>
    <property type="match status" value="1"/>
</dbReference>
<reference evidence="6" key="1">
    <citation type="journal article" date="2023" name="Int. J. Syst. Evol. Microbiol.">
        <title>&lt;i&gt;Holtiella tumoricola&lt;/i&gt; gen. nov. sp. nov., isolated from a human clinical sample.</title>
        <authorList>
            <person name="Allen-Vercoe E."/>
            <person name="Daigneault M.C."/>
            <person name="Vancuren S.J."/>
            <person name="Cochrane K."/>
            <person name="O'Neal L.L."/>
            <person name="Sankaranarayanan K."/>
            <person name="Lawson P.A."/>
        </authorList>
    </citation>
    <scope>NUCLEOTIDE SEQUENCE</scope>
    <source>
        <strain evidence="6">CC70A</strain>
    </source>
</reference>
<keyword evidence="7" id="KW-1185">Reference proteome</keyword>
<dbReference type="GO" id="GO:0034257">
    <property type="term" value="F:nicotinamide riboside transmembrane transporter activity"/>
    <property type="evidence" value="ECO:0007669"/>
    <property type="project" value="InterPro"/>
</dbReference>
<evidence type="ECO:0000256" key="5">
    <source>
        <dbReference type="SAM" id="Phobius"/>
    </source>
</evidence>
<dbReference type="InterPro" id="IPR006419">
    <property type="entry name" value="NMN_transpt_PnuC"/>
</dbReference>
<dbReference type="NCBIfam" id="TIGR01528">
    <property type="entry name" value="NMN_trans_PnuC"/>
    <property type="match status" value="1"/>
</dbReference>
<dbReference type="RefSeq" id="WP_271010995.1">
    <property type="nucleotide sequence ID" value="NZ_JAQIFT010000011.1"/>
</dbReference>
<keyword evidence="4 5" id="KW-0472">Membrane</keyword>
<accession>A0AA42DJW9</accession>
<protein>
    <submittedName>
        <fullName evidence="6">Nicotinamide riboside transporter PnuC</fullName>
    </submittedName>
</protein>
<dbReference type="GO" id="GO:0016020">
    <property type="term" value="C:membrane"/>
    <property type="evidence" value="ECO:0007669"/>
    <property type="project" value="UniProtKB-SubCell"/>
</dbReference>